<dbReference type="InterPro" id="IPR011662">
    <property type="entry name" value="Secretin/TonB_short_N"/>
</dbReference>
<reference evidence="8" key="1">
    <citation type="submission" date="2017-02" db="EMBL/GenBank/DDBJ databases">
        <authorList>
            <person name="Varghese N."/>
            <person name="Submissions S."/>
        </authorList>
    </citation>
    <scope>NUCLEOTIDE SEQUENCE [LARGE SCALE GENOMIC DNA]</scope>
    <source>
        <strain evidence="8">DSM 22270</strain>
    </source>
</reference>
<dbReference type="RefSeq" id="WP_229208298.1">
    <property type="nucleotide sequence ID" value="NZ_FUZA01000001.1"/>
</dbReference>
<evidence type="ECO:0000256" key="2">
    <source>
        <dbReference type="ARBA" id="ARBA00022729"/>
    </source>
</evidence>
<dbReference type="Pfam" id="PF13715">
    <property type="entry name" value="CarbopepD_reg_2"/>
    <property type="match status" value="1"/>
</dbReference>
<dbReference type="NCBIfam" id="TIGR04056">
    <property type="entry name" value="OMP_RagA_SusC"/>
    <property type="match status" value="1"/>
</dbReference>
<keyword evidence="5" id="KW-0812">Transmembrane</keyword>
<feature type="domain" description="Secretin/TonB short N-terminal" evidence="6">
    <location>
        <begin position="69"/>
        <end position="120"/>
    </location>
</feature>
<protein>
    <submittedName>
        <fullName evidence="7">TonB-linked outer membrane protein, SusC/RagA family</fullName>
    </submittedName>
</protein>
<evidence type="ECO:0000256" key="3">
    <source>
        <dbReference type="ARBA" id="ARBA00023136"/>
    </source>
</evidence>
<keyword evidence="5" id="KW-1134">Transmembrane beta strand</keyword>
<keyword evidence="2" id="KW-0732">Signal</keyword>
<dbReference type="Gene3D" id="2.60.40.1120">
    <property type="entry name" value="Carboxypeptidase-like, regulatory domain"/>
    <property type="match status" value="1"/>
</dbReference>
<evidence type="ECO:0000256" key="1">
    <source>
        <dbReference type="ARBA" id="ARBA00022448"/>
    </source>
</evidence>
<dbReference type="GO" id="GO:0009279">
    <property type="term" value="C:cell outer membrane"/>
    <property type="evidence" value="ECO:0007669"/>
    <property type="project" value="UniProtKB-SubCell"/>
</dbReference>
<dbReference type="STRING" id="651661.SAMN05660293_01224"/>
<dbReference type="Gene3D" id="3.55.50.30">
    <property type="match status" value="1"/>
</dbReference>
<sequence length="1167" mass="131188">MKKVRRLEDFLITLMRITFIQCILAGLFVGISWAHDGRAQSALSQKVTVDIQNEDIKKILGQLEKQTNVKFVFSSKLIQSDRRASIRAQNGALADVLDALLKPMELNYKAKNNLIVIKPVNAAEKISEPATEPILSEPVTNAVDKTITGIVKEESGAGLPGVSVVLKGTQTGTLTDEKGKYSITVPDGETTLIFSFVGFLSQEVLVVGAQSTFDVTLKVDDKSLEEVVVVGYGTQKKESLTGAIATVTSKDLDRVHGGSTVSSGLAGKIPGVTFRMPDGRPGASATVQIRNMGNPLFVIDGIQQDDKQFNNISPNDIESITVLKDASAAIYGVRAANGVVVVTTKRGKTGTKNTINLDAYTGWQNWSRFPNVVNDSYQWMLGKAEAEMNQYGKTSITQAELDKYKAGTEMGYKSFNWKDFIVKKNSPLTSVNLNMTGGSDKISYYISATRLSQNSVLGREFTFKRNNLQSNVDAKITDGLKVGVQINGRIETRDQPGIPGSDDYWLPRFAILRNRPFERPYANDNPLYLNDIKHNETNWAYNNKKLGGYQTDIWRVLQTNMTAEYKIPGVKGLVAKGMYSYYIGDRVLNGHEYTYEAYTYNPTDDTYKVTGGSTNPWRERRTQKIMRNVYQGQLNYNNTFGKSTIGATFVAERQEERDQEQWAHSVPKTNVLPLMYFATMDTYDDKDNQLARIGYIGRVNYDYAGKYYVELSARRDASWKFAPDRRVGYFPSASVGWRLTEESFVKNLLGSHSILDDLKLRASHGILGDDNILFNNDVNRPLDPYAYLPGYNYNQGNAILSGTAVVTSRDKGQIINNISWFKSKITDVGADFSLLGTKLTGSLDYFYRLRTGLLGRKYDLLVPSELGYSLPDENVNSDSQRGWEVALTYNGKSGDIGYSVGGNVSFSRTRFVSSYKPVFNNSWDQYRNSNEGRYSNIFWGYEAIGQFQSQQEINEYPVNIDEQGNRTLLPGDLIYKDINNDNVINGLDERPIGYTTNGQPNINFGLNFAVTWKGISFNADFSGGAMYSWNQNWEQRWAYQNDGALNKIFLDRWHRQDPFDLNSEWVPGKYPALRYNDGGHSNYKRNSTFWLHNVKYIRARTIELGYSLPKTLLEKVKLQRARIYINGYNLFSIDNLKEFGIDPEVADDNGLQYPQNKFVNVGINLSI</sequence>
<keyword evidence="8" id="KW-1185">Reference proteome</keyword>
<dbReference type="AlphaFoldDB" id="A0A1T5CGC3"/>
<evidence type="ECO:0000256" key="4">
    <source>
        <dbReference type="ARBA" id="ARBA00023237"/>
    </source>
</evidence>
<keyword evidence="1 5" id="KW-0813">Transport</keyword>
<dbReference type="SUPFAM" id="SSF49464">
    <property type="entry name" value="Carboxypeptidase regulatory domain-like"/>
    <property type="match status" value="1"/>
</dbReference>
<name>A0A1T5CGC3_9BACT</name>
<dbReference type="InterPro" id="IPR039426">
    <property type="entry name" value="TonB-dep_rcpt-like"/>
</dbReference>
<comment type="subcellular location">
    <subcellularLocation>
        <location evidence="5">Cell outer membrane</location>
        <topology evidence="5">Multi-pass membrane protein</topology>
    </subcellularLocation>
</comment>
<dbReference type="NCBIfam" id="TIGR04057">
    <property type="entry name" value="SusC_RagA_signa"/>
    <property type="match status" value="1"/>
</dbReference>
<evidence type="ECO:0000313" key="7">
    <source>
        <dbReference type="EMBL" id="SKB58406.1"/>
    </source>
</evidence>
<dbReference type="InterPro" id="IPR037066">
    <property type="entry name" value="Plug_dom_sf"/>
</dbReference>
<evidence type="ECO:0000313" key="8">
    <source>
        <dbReference type="Proteomes" id="UP000190897"/>
    </source>
</evidence>
<dbReference type="InterPro" id="IPR012910">
    <property type="entry name" value="Plug_dom"/>
</dbReference>
<dbReference type="PANTHER" id="PTHR30069:SF29">
    <property type="entry name" value="HEMOGLOBIN AND HEMOGLOBIN-HAPTOGLOBIN-BINDING PROTEIN 1-RELATED"/>
    <property type="match status" value="1"/>
</dbReference>
<dbReference type="PROSITE" id="PS52016">
    <property type="entry name" value="TONB_DEPENDENT_REC_3"/>
    <property type="match status" value="1"/>
</dbReference>
<dbReference type="InterPro" id="IPR023996">
    <property type="entry name" value="TonB-dep_OMP_SusC/RagA"/>
</dbReference>
<proteinExistence type="inferred from homology"/>
<organism evidence="7 8">
    <name type="scientific">Dyadobacter psychrophilus</name>
    <dbReference type="NCBI Taxonomy" id="651661"/>
    <lineage>
        <taxon>Bacteria</taxon>
        <taxon>Pseudomonadati</taxon>
        <taxon>Bacteroidota</taxon>
        <taxon>Cytophagia</taxon>
        <taxon>Cytophagales</taxon>
        <taxon>Spirosomataceae</taxon>
        <taxon>Dyadobacter</taxon>
    </lineage>
</organism>
<dbReference type="Pfam" id="PF07660">
    <property type="entry name" value="STN"/>
    <property type="match status" value="1"/>
</dbReference>
<dbReference type="Gene3D" id="2.170.130.10">
    <property type="entry name" value="TonB-dependent receptor, plug domain"/>
    <property type="match status" value="1"/>
</dbReference>
<dbReference type="InterPro" id="IPR008969">
    <property type="entry name" value="CarboxyPept-like_regulatory"/>
</dbReference>
<accession>A0A1T5CGC3</accession>
<evidence type="ECO:0000256" key="5">
    <source>
        <dbReference type="PROSITE-ProRule" id="PRU01360"/>
    </source>
</evidence>
<keyword evidence="4 5" id="KW-0998">Cell outer membrane</keyword>
<dbReference type="GO" id="GO:0015344">
    <property type="term" value="F:siderophore uptake transmembrane transporter activity"/>
    <property type="evidence" value="ECO:0007669"/>
    <property type="project" value="TreeGrafter"/>
</dbReference>
<gene>
    <name evidence="7" type="ORF">SAMN05660293_01224</name>
</gene>
<evidence type="ECO:0000259" key="6">
    <source>
        <dbReference type="SMART" id="SM00965"/>
    </source>
</evidence>
<dbReference type="Proteomes" id="UP000190897">
    <property type="component" value="Unassembled WGS sequence"/>
</dbReference>
<dbReference type="PANTHER" id="PTHR30069">
    <property type="entry name" value="TONB-DEPENDENT OUTER MEMBRANE RECEPTOR"/>
    <property type="match status" value="1"/>
</dbReference>
<dbReference type="InterPro" id="IPR023997">
    <property type="entry name" value="TonB-dep_OMP_SusC/RagA_CS"/>
</dbReference>
<dbReference type="GO" id="GO:0044718">
    <property type="term" value="P:siderophore transmembrane transport"/>
    <property type="evidence" value="ECO:0007669"/>
    <property type="project" value="TreeGrafter"/>
</dbReference>
<dbReference type="SMART" id="SM00965">
    <property type="entry name" value="STN"/>
    <property type="match status" value="1"/>
</dbReference>
<comment type="similarity">
    <text evidence="5">Belongs to the TonB-dependent receptor family.</text>
</comment>
<dbReference type="EMBL" id="FUZA01000001">
    <property type="protein sequence ID" value="SKB58406.1"/>
    <property type="molecule type" value="Genomic_DNA"/>
</dbReference>
<dbReference type="Pfam" id="PF07715">
    <property type="entry name" value="Plug"/>
    <property type="match status" value="1"/>
</dbReference>
<dbReference type="SUPFAM" id="SSF56935">
    <property type="entry name" value="Porins"/>
    <property type="match status" value="1"/>
</dbReference>
<keyword evidence="3 5" id="KW-0472">Membrane</keyword>